<dbReference type="InterPro" id="IPR014718">
    <property type="entry name" value="GH-type_carb-bd"/>
</dbReference>
<dbReference type="PANTHER" id="PTHR10091">
    <property type="entry name" value="ALDOSE-1-EPIMERASE"/>
    <property type="match status" value="1"/>
</dbReference>
<dbReference type="EMBL" id="BMMV01000009">
    <property type="protein sequence ID" value="GGJ98739.1"/>
    <property type="molecule type" value="Genomic_DNA"/>
</dbReference>
<evidence type="ECO:0000256" key="5">
    <source>
        <dbReference type="ARBA" id="ARBA00014165"/>
    </source>
</evidence>
<evidence type="ECO:0000313" key="11">
    <source>
        <dbReference type="Proteomes" id="UP000660265"/>
    </source>
</evidence>
<sequence length="359" mass="37768">MTDVTAKDTTSNDTTVTEPSASGRTPERFGTAPDGTPVHRWVLERAGVRVKVLTYGGILQSVEVPDSEGALANVVLGFDDVAGYVGCPSPYFGALIGRYANRIARGTFTLDGRTYRLPRNNGPNCLHGGERGFDKRVWDAEPAADGHGVRLSLVSPDGEEGFPGRLEISATYTLQADGALRIHYRAVTDAPTVVNPTNHSYWNLSGAGSGGAGGHVLRIAAGHITPLDGDSVPTGLPAPVAGTRFDFREPRKVGSGYDDNFVLDQGSSGASVAAELYDPASGRVLTVTTTEPGMQLYTGDHFDAGPFRPGEGIALETQHFPDSPNRPDFPSTVLRPGEVFTSATTYGFSAGRAMGPSGS</sequence>
<keyword evidence="7 8" id="KW-0119">Carbohydrate metabolism</keyword>
<keyword evidence="6 8" id="KW-0413">Isomerase</keyword>
<protein>
    <recommendedName>
        <fullName evidence="5 8">Aldose 1-epimerase</fullName>
        <ecNumber evidence="4 8">5.1.3.3</ecNumber>
    </recommendedName>
</protein>
<feature type="region of interest" description="Disordered" evidence="9">
    <location>
        <begin position="1"/>
        <end position="36"/>
    </location>
</feature>
<dbReference type="Proteomes" id="UP000660265">
    <property type="component" value="Unassembled WGS sequence"/>
</dbReference>
<comment type="similarity">
    <text evidence="3 8">Belongs to the aldose epimerase family.</text>
</comment>
<dbReference type="InterPro" id="IPR008183">
    <property type="entry name" value="Aldose_1/G6P_1-epimerase"/>
</dbReference>
<dbReference type="InterPro" id="IPR047215">
    <property type="entry name" value="Galactose_mutarotase-like"/>
</dbReference>
<keyword evidence="11" id="KW-1185">Reference proteome</keyword>
<feature type="compositionally biased region" description="Polar residues" evidence="9">
    <location>
        <begin position="7"/>
        <end position="23"/>
    </location>
</feature>
<comment type="caution">
    <text evidence="10">The sequence shown here is derived from an EMBL/GenBank/DDBJ whole genome shotgun (WGS) entry which is preliminary data.</text>
</comment>
<evidence type="ECO:0000256" key="1">
    <source>
        <dbReference type="ARBA" id="ARBA00001614"/>
    </source>
</evidence>
<dbReference type="CDD" id="cd09019">
    <property type="entry name" value="galactose_mutarotase_like"/>
    <property type="match status" value="1"/>
</dbReference>
<evidence type="ECO:0000256" key="3">
    <source>
        <dbReference type="ARBA" id="ARBA00006206"/>
    </source>
</evidence>
<evidence type="ECO:0000256" key="7">
    <source>
        <dbReference type="ARBA" id="ARBA00023277"/>
    </source>
</evidence>
<reference evidence="11" key="1">
    <citation type="journal article" date="2019" name="Int. J. Syst. Evol. Microbiol.">
        <title>The Global Catalogue of Microorganisms (GCM) 10K type strain sequencing project: providing services to taxonomists for standard genome sequencing and annotation.</title>
        <authorList>
            <consortium name="The Broad Institute Genomics Platform"/>
            <consortium name="The Broad Institute Genome Sequencing Center for Infectious Disease"/>
            <person name="Wu L."/>
            <person name="Ma J."/>
        </authorList>
    </citation>
    <scope>NUCLEOTIDE SEQUENCE [LARGE SCALE GENOMIC DNA]</scope>
    <source>
        <strain evidence="11">CGMCC 4.7275</strain>
    </source>
</reference>
<dbReference type="EC" id="5.1.3.3" evidence="4 8"/>
<dbReference type="InterPro" id="IPR011013">
    <property type="entry name" value="Gal_mutarotase_sf_dom"/>
</dbReference>
<gene>
    <name evidence="10" type="ORF">GCM10011583_32780</name>
</gene>
<dbReference type="Pfam" id="PF01263">
    <property type="entry name" value="Aldose_epim"/>
    <property type="match status" value="1"/>
</dbReference>
<evidence type="ECO:0000313" key="10">
    <source>
        <dbReference type="EMBL" id="GGJ98739.1"/>
    </source>
</evidence>
<comment type="catalytic activity">
    <reaction evidence="1 8">
        <text>alpha-D-glucose = beta-D-glucose</text>
        <dbReference type="Rhea" id="RHEA:10264"/>
        <dbReference type="ChEBI" id="CHEBI:15903"/>
        <dbReference type="ChEBI" id="CHEBI:17925"/>
        <dbReference type="EC" id="5.1.3.3"/>
    </reaction>
</comment>
<comment type="pathway">
    <text evidence="2 8">Carbohydrate metabolism; hexose metabolism.</text>
</comment>
<dbReference type="PIRSF" id="PIRSF005096">
    <property type="entry name" value="GALM"/>
    <property type="match status" value="1"/>
</dbReference>
<organism evidence="10 11">
    <name type="scientific">Streptomyces camponoticapitis</name>
    <dbReference type="NCBI Taxonomy" id="1616125"/>
    <lineage>
        <taxon>Bacteria</taxon>
        <taxon>Bacillati</taxon>
        <taxon>Actinomycetota</taxon>
        <taxon>Actinomycetes</taxon>
        <taxon>Kitasatosporales</taxon>
        <taxon>Streptomycetaceae</taxon>
        <taxon>Streptomyces</taxon>
    </lineage>
</organism>
<evidence type="ECO:0000256" key="2">
    <source>
        <dbReference type="ARBA" id="ARBA00005028"/>
    </source>
</evidence>
<dbReference type="PANTHER" id="PTHR10091:SF0">
    <property type="entry name" value="GALACTOSE MUTAROTASE"/>
    <property type="match status" value="1"/>
</dbReference>
<proteinExistence type="inferred from homology"/>
<evidence type="ECO:0000256" key="4">
    <source>
        <dbReference type="ARBA" id="ARBA00013185"/>
    </source>
</evidence>
<name>A0ABQ2E726_9ACTN</name>
<evidence type="ECO:0000256" key="9">
    <source>
        <dbReference type="SAM" id="MobiDB-lite"/>
    </source>
</evidence>
<accession>A0ABQ2E726</accession>
<evidence type="ECO:0000256" key="6">
    <source>
        <dbReference type="ARBA" id="ARBA00023235"/>
    </source>
</evidence>
<dbReference type="NCBIfam" id="NF008277">
    <property type="entry name" value="PRK11055.1"/>
    <property type="match status" value="1"/>
</dbReference>
<dbReference type="InterPro" id="IPR018052">
    <property type="entry name" value="Ald1_epimerase_CS"/>
</dbReference>
<dbReference type="SUPFAM" id="SSF74650">
    <property type="entry name" value="Galactose mutarotase-like"/>
    <property type="match status" value="1"/>
</dbReference>
<dbReference type="PROSITE" id="PS00545">
    <property type="entry name" value="ALDOSE_1_EPIMERASE"/>
    <property type="match status" value="1"/>
</dbReference>
<dbReference type="Gene3D" id="2.70.98.10">
    <property type="match status" value="1"/>
</dbReference>
<dbReference type="InterPro" id="IPR015443">
    <property type="entry name" value="Aldose_1-epimerase"/>
</dbReference>
<evidence type="ECO:0000256" key="8">
    <source>
        <dbReference type="PIRNR" id="PIRNR005096"/>
    </source>
</evidence>